<evidence type="ECO:0000313" key="6">
    <source>
        <dbReference type="EMBL" id="NLR90410.1"/>
    </source>
</evidence>
<comment type="cofactor">
    <cofactor evidence="1">
        <name>Mg(2+)</name>
        <dbReference type="ChEBI" id="CHEBI:18420"/>
    </cofactor>
</comment>
<dbReference type="InterPro" id="IPR023214">
    <property type="entry name" value="HAD_sf"/>
</dbReference>
<dbReference type="NCBIfam" id="TIGR01458">
    <property type="entry name" value="HAD-SF-IIA-hyp3"/>
    <property type="match status" value="1"/>
</dbReference>
<evidence type="ECO:0000256" key="1">
    <source>
        <dbReference type="ARBA" id="ARBA00001946"/>
    </source>
</evidence>
<dbReference type="GO" id="GO:0005737">
    <property type="term" value="C:cytoplasm"/>
    <property type="evidence" value="ECO:0007669"/>
    <property type="project" value="TreeGrafter"/>
</dbReference>
<organism evidence="6 7">
    <name type="scientific">Flammeovirga agarivorans</name>
    <dbReference type="NCBI Taxonomy" id="2726742"/>
    <lineage>
        <taxon>Bacteria</taxon>
        <taxon>Pseudomonadati</taxon>
        <taxon>Bacteroidota</taxon>
        <taxon>Cytophagia</taxon>
        <taxon>Cytophagales</taxon>
        <taxon>Flammeovirgaceae</taxon>
        <taxon>Flammeovirga</taxon>
    </lineage>
</organism>
<evidence type="ECO:0000256" key="5">
    <source>
        <dbReference type="ARBA" id="ARBA00039666"/>
    </source>
</evidence>
<dbReference type="Pfam" id="PF13344">
    <property type="entry name" value="Hydrolase_6"/>
    <property type="match status" value="1"/>
</dbReference>
<dbReference type="PANTHER" id="PTHR19288">
    <property type="entry name" value="4-NITROPHENYLPHOSPHATASE-RELATED"/>
    <property type="match status" value="1"/>
</dbReference>
<name>A0A7X8XUT2_9BACT</name>
<dbReference type="GO" id="GO:0016791">
    <property type="term" value="F:phosphatase activity"/>
    <property type="evidence" value="ECO:0007669"/>
    <property type="project" value="InterPro"/>
</dbReference>
<keyword evidence="4" id="KW-0460">Magnesium</keyword>
<protein>
    <recommendedName>
        <fullName evidence="5">Haloacid dehalogenase-like hydrolase domain-containing protein 2</fullName>
    </recommendedName>
</protein>
<comment type="similarity">
    <text evidence="2">Belongs to the HAD-like hydrolase superfamily.</text>
</comment>
<proteinExistence type="inferred from homology"/>
<dbReference type="Proteomes" id="UP000585050">
    <property type="component" value="Unassembled WGS sequence"/>
</dbReference>
<evidence type="ECO:0000313" key="7">
    <source>
        <dbReference type="Proteomes" id="UP000585050"/>
    </source>
</evidence>
<dbReference type="InterPro" id="IPR036412">
    <property type="entry name" value="HAD-like_sf"/>
</dbReference>
<dbReference type="NCBIfam" id="TIGR01460">
    <property type="entry name" value="HAD-SF-IIA"/>
    <property type="match status" value="1"/>
</dbReference>
<reference evidence="6 7" key="1">
    <citation type="submission" date="2020-04" db="EMBL/GenBank/DDBJ databases">
        <title>Flammeovirga sp. SR4, a novel species isolated from seawater.</title>
        <authorList>
            <person name="Wang X."/>
        </authorList>
    </citation>
    <scope>NUCLEOTIDE SEQUENCE [LARGE SCALE GENOMIC DNA]</scope>
    <source>
        <strain evidence="6 7">SR4</strain>
    </source>
</reference>
<dbReference type="InterPro" id="IPR006357">
    <property type="entry name" value="HAD-SF_hydro_IIA"/>
</dbReference>
<comment type="caution">
    <text evidence="6">The sequence shown here is derived from an EMBL/GenBank/DDBJ whole genome shotgun (WGS) entry which is preliminary data.</text>
</comment>
<dbReference type="AlphaFoldDB" id="A0A7X8XUT2"/>
<evidence type="ECO:0000256" key="4">
    <source>
        <dbReference type="ARBA" id="ARBA00022842"/>
    </source>
</evidence>
<keyword evidence="3" id="KW-0479">Metal-binding</keyword>
<dbReference type="GO" id="GO:0046872">
    <property type="term" value="F:metal ion binding"/>
    <property type="evidence" value="ECO:0007669"/>
    <property type="project" value="UniProtKB-KW"/>
</dbReference>
<gene>
    <name evidence="6" type="ORF">HGP29_04295</name>
</gene>
<dbReference type="SUPFAM" id="SSF56784">
    <property type="entry name" value="HAD-like"/>
    <property type="match status" value="1"/>
</dbReference>
<dbReference type="InterPro" id="IPR006355">
    <property type="entry name" value="LHPP/HDHD2"/>
</dbReference>
<dbReference type="PANTHER" id="PTHR19288:SF46">
    <property type="entry name" value="HALOACID DEHALOGENASE-LIKE HYDROLASE DOMAIN-CONTAINING PROTEIN 2"/>
    <property type="match status" value="1"/>
</dbReference>
<keyword evidence="6" id="KW-0378">Hydrolase</keyword>
<evidence type="ECO:0000256" key="3">
    <source>
        <dbReference type="ARBA" id="ARBA00022723"/>
    </source>
</evidence>
<dbReference type="EMBL" id="JABAIL010000001">
    <property type="protein sequence ID" value="NLR90410.1"/>
    <property type="molecule type" value="Genomic_DNA"/>
</dbReference>
<dbReference type="Pfam" id="PF13242">
    <property type="entry name" value="Hydrolase_like"/>
    <property type="match status" value="1"/>
</dbReference>
<keyword evidence="7" id="KW-1185">Reference proteome</keyword>
<evidence type="ECO:0000256" key="2">
    <source>
        <dbReference type="ARBA" id="ARBA00007958"/>
    </source>
</evidence>
<dbReference type="RefSeq" id="WP_168881111.1">
    <property type="nucleotide sequence ID" value="NZ_JABAIL010000001.1"/>
</dbReference>
<sequence>MKLQDIQGILCDLDGVLYNDSQLIDGVIESINTLKNRGYKFLFVTNTSGVTSDELFVRLTNMGIPVSSDEILSPPLAALNYVKEKKYNTVEVLGGHSIKELFYKDLKKDIDNPEAIIVGDIGKNWDYQLMNSLFNKILNGSDIIGLHKGKFWKSSDGLRIDIGAFIKGLEFATSKESICIGKPQKEFYESAIKKINISPNNLLMIGDDIIGDIQGAKEANLTAIQVKTGKYREELTKNAIIQPDIIVNDFNELKDLLP</sequence>
<accession>A0A7X8XUT2</accession>
<dbReference type="Gene3D" id="3.40.50.1000">
    <property type="entry name" value="HAD superfamily/HAD-like"/>
    <property type="match status" value="2"/>
</dbReference>